<protein>
    <submittedName>
        <fullName evidence="1">Uncharacterized protein</fullName>
    </submittedName>
</protein>
<name>A0A382JMI2_9ZZZZ</name>
<organism evidence="1">
    <name type="scientific">marine metagenome</name>
    <dbReference type="NCBI Taxonomy" id="408172"/>
    <lineage>
        <taxon>unclassified sequences</taxon>
        <taxon>metagenomes</taxon>
        <taxon>ecological metagenomes</taxon>
    </lineage>
</organism>
<dbReference type="AlphaFoldDB" id="A0A382JMI2"/>
<accession>A0A382JMI2</accession>
<sequence length="24" mass="2610">MGGIRIAMWSGPRNISTALMRSFG</sequence>
<evidence type="ECO:0000313" key="1">
    <source>
        <dbReference type="EMBL" id="SVC13654.1"/>
    </source>
</evidence>
<reference evidence="1" key="1">
    <citation type="submission" date="2018-05" db="EMBL/GenBank/DDBJ databases">
        <authorList>
            <person name="Lanie J.A."/>
            <person name="Ng W.-L."/>
            <person name="Kazmierczak K.M."/>
            <person name="Andrzejewski T.M."/>
            <person name="Davidsen T.M."/>
            <person name="Wayne K.J."/>
            <person name="Tettelin H."/>
            <person name="Glass J.I."/>
            <person name="Rusch D."/>
            <person name="Podicherti R."/>
            <person name="Tsui H.-C.T."/>
            <person name="Winkler M.E."/>
        </authorList>
    </citation>
    <scope>NUCLEOTIDE SEQUENCE</scope>
</reference>
<gene>
    <name evidence="1" type="ORF">METZ01_LOCUS266508</name>
</gene>
<proteinExistence type="predicted"/>
<dbReference type="EMBL" id="UINC01075457">
    <property type="protein sequence ID" value="SVC13654.1"/>
    <property type="molecule type" value="Genomic_DNA"/>
</dbReference>
<feature type="non-terminal residue" evidence="1">
    <location>
        <position position="24"/>
    </location>
</feature>